<evidence type="ECO:0000256" key="4">
    <source>
        <dbReference type="ARBA" id="ARBA00022842"/>
    </source>
</evidence>
<dbReference type="Gene3D" id="1.10.150.240">
    <property type="entry name" value="Putative phosphatase, domain 2"/>
    <property type="match status" value="1"/>
</dbReference>
<dbReference type="InterPro" id="IPR036412">
    <property type="entry name" value="HAD-like_sf"/>
</dbReference>
<evidence type="ECO:0000256" key="1">
    <source>
        <dbReference type="ARBA" id="ARBA00001946"/>
    </source>
</evidence>
<dbReference type="CDD" id="cd07505">
    <property type="entry name" value="HAD_BPGM-like"/>
    <property type="match status" value="1"/>
</dbReference>
<keyword evidence="5" id="KW-0119">Carbohydrate metabolism</keyword>
<accession>A0ABV0EZQ1</accession>
<organism evidence="6 7">
    <name type="scientific">Enterococcus diestrammenae</name>
    <dbReference type="NCBI Taxonomy" id="1155073"/>
    <lineage>
        <taxon>Bacteria</taxon>
        <taxon>Bacillati</taxon>
        <taxon>Bacillota</taxon>
        <taxon>Bacilli</taxon>
        <taxon>Lactobacillales</taxon>
        <taxon>Enterococcaceae</taxon>
        <taxon>Enterococcus</taxon>
    </lineage>
</organism>
<comment type="similarity">
    <text evidence="2">Belongs to the HAD-like hydrolase superfamily. CbbY/CbbZ/Gph/YieH family.</text>
</comment>
<dbReference type="SUPFAM" id="SSF56784">
    <property type="entry name" value="HAD-like"/>
    <property type="match status" value="1"/>
</dbReference>
<dbReference type="InterPro" id="IPR006439">
    <property type="entry name" value="HAD-SF_hydro_IA"/>
</dbReference>
<reference evidence="7" key="1">
    <citation type="submission" date="2016-06" db="EMBL/GenBank/DDBJ databases">
        <title>Four novel species of enterococci isolated from chicken manure.</title>
        <authorList>
            <person name="Van Tyne D."/>
        </authorList>
    </citation>
    <scope>NUCLEOTIDE SEQUENCE [LARGE SCALE GENOMIC DNA]</scope>
    <source>
        <strain evidence="7">JM9A</strain>
    </source>
</reference>
<reference evidence="6 7" key="2">
    <citation type="submission" date="2024-02" db="EMBL/GenBank/DDBJ databases">
        <title>The Genome Sequence of Enterococcus diestrammenae JM9A.</title>
        <authorList>
            <person name="Earl A."/>
            <person name="Manson A."/>
            <person name="Gilmore M."/>
            <person name="Sanders J."/>
            <person name="Shea T."/>
            <person name="Howe W."/>
            <person name="Livny J."/>
            <person name="Cuomo C."/>
            <person name="Neafsey D."/>
            <person name="Birren B."/>
        </authorList>
    </citation>
    <scope>NUCLEOTIDE SEQUENCE [LARGE SCALE GENOMIC DNA]</scope>
    <source>
        <strain evidence="6 7">JM9A</strain>
    </source>
</reference>
<dbReference type="Gene3D" id="3.40.50.1000">
    <property type="entry name" value="HAD superfamily/HAD-like"/>
    <property type="match status" value="1"/>
</dbReference>
<keyword evidence="4" id="KW-0460">Magnesium</keyword>
<dbReference type="SFLD" id="SFLDS00003">
    <property type="entry name" value="Haloacid_Dehalogenase"/>
    <property type="match status" value="1"/>
</dbReference>
<dbReference type="RefSeq" id="WP_161869313.1">
    <property type="nucleotide sequence ID" value="NZ_MAEI02000001.1"/>
</dbReference>
<evidence type="ECO:0000256" key="3">
    <source>
        <dbReference type="ARBA" id="ARBA00022723"/>
    </source>
</evidence>
<protein>
    <recommendedName>
        <fullName evidence="8">Haloacid dehalogenase</fullName>
    </recommendedName>
</protein>
<evidence type="ECO:0000256" key="2">
    <source>
        <dbReference type="ARBA" id="ARBA00006171"/>
    </source>
</evidence>
<dbReference type="InterPro" id="IPR023198">
    <property type="entry name" value="PGP-like_dom2"/>
</dbReference>
<gene>
    <name evidence="6" type="ORF">BAU18_000872</name>
</gene>
<dbReference type="NCBIfam" id="TIGR01509">
    <property type="entry name" value="HAD-SF-IA-v3"/>
    <property type="match status" value="1"/>
</dbReference>
<keyword evidence="3" id="KW-0479">Metal-binding</keyword>
<evidence type="ECO:0008006" key="8">
    <source>
        <dbReference type="Google" id="ProtNLM"/>
    </source>
</evidence>
<dbReference type="PANTHER" id="PTHR46193:SF18">
    <property type="entry name" value="HEXITOL PHOSPHATASE B"/>
    <property type="match status" value="1"/>
</dbReference>
<evidence type="ECO:0000313" key="6">
    <source>
        <dbReference type="EMBL" id="MEO1781293.1"/>
    </source>
</evidence>
<evidence type="ECO:0000313" key="7">
    <source>
        <dbReference type="Proteomes" id="UP001429357"/>
    </source>
</evidence>
<dbReference type="SFLD" id="SFLDG01129">
    <property type="entry name" value="C1.5:_HAD__Beta-PGM__Phosphata"/>
    <property type="match status" value="1"/>
</dbReference>
<sequence>MIKGVLFDFNGTMFKDSTFNEAAWLAFAEKEAHKKLSREAFDQHVHGKNNRLVLEYLFERPFTKAAALQWGEKKEDIYRELVCSHPEAAHLTTGLPELLDFLQAEKIPFNIATAAGKGNLDFYFERFSLAKWFTYEQIVYDNGERQSKPAPDYYLAAAAKIQVPASDCLVFEDSLSGIQAAHNAAAAKIFAITTNDNGAQLAALPQVAGVIDDFTDSRIRDVLMA</sequence>
<proteinExistence type="inferred from homology"/>
<keyword evidence="7" id="KW-1185">Reference proteome</keyword>
<dbReference type="InterPro" id="IPR051600">
    <property type="entry name" value="Beta-PGM-like"/>
</dbReference>
<dbReference type="Proteomes" id="UP001429357">
    <property type="component" value="Unassembled WGS sequence"/>
</dbReference>
<comment type="cofactor">
    <cofactor evidence="1">
        <name>Mg(2+)</name>
        <dbReference type="ChEBI" id="CHEBI:18420"/>
    </cofactor>
</comment>
<comment type="caution">
    <text evidence="6">The sequence shown here is derived from an EMBL/GenBank/DDBJ whole genome shotgun (WGS) entry which is preliminary data.</text>
</comment>
<name>A0ABV0EZQ1_9ENTE</name>
<dbReference type="Pfam" id="PF00702">
    <property type="entry name" value="Hydrolase"/>
    <property type="match status" value="1"/>
</dbReference>
<dbReference type="PANTHER" id="PTHR46193">
    <property type="entry name" value="6-PHOSPHOGLUCONATE PHOSPHATASE"/>
    <property type="match status" value="1"/>
</dbReference>
<dbReference type="InterPro" id="IPR023214">
    <property type="entry name" value="HAD_sf"/>
</dbReference>
<dbReference type="EMBL" id="MAEI02000001">
    <property type="protein sequence ID" value="MEO1781293.1"/>
    <property type="molecule type" value="Genomic_DNA"/>
</dbReference>
<evidence type="ECO:0000256" key="5">
    <source>
        <dbReference type="ARBA" id="ARBA00023277"/>
    </source>
</evidence>